<sequence length="139" mass="14892">MWSVEITGESTASPDALYARWADVGTWSEWNDDVARIEMTDAFAPGARAEMVFGDGSSLPFEIAWVEPGRGYEDLTEIPDAGVAVRVRHTAETDGDRTRITYRCEVTGADDDTCAAVGAGVSSDFGAVIDGLARVVEGR</sequence>
<dbReference type="SUPFAM" id="SSF55961">
    <property type="entry name" value="Bet v1-like"/>
    <property type="match status" value="1"/>
</dbReference>
<dbReference type="AlphaFoldDB" id="A0AAU4K820"/>
<dbReference type="KEGG" id="whr:OG579_10025"/>
<evidence type="ECO:0000313" key="2">
    <source>
        <dbReference type="Proteomes" id="UP001432128"/>
    </source>
</evidence>
<dbReference type="Gene3D" id="3.30.530.20">
    <property type="match status" value="1"/>
</dbReference>
<proteinExistence type="predicted"/>
<accession>A0AAU4K820</accession>
<protein>
    <submittedName>
        <fullName evidence="1">SRPBCC family protein</fullName>
    </submittedName>
</protein>
<dbReference type="Proteomes" id="UP001432128">
    <property type="component" value="Chromosome"/>
</dbReference>
<name>A0AAU4K820_9NOCA</name>
<dbReference type="InterPro" id="IPR023393">
    <property type="entry name" value="START-like_dom_sf"/>
</dbReference>
<evidence type="ECO:0000313" key="1">
    <source>
        <dbReference type="EMBL" id="WUM22072.1"/>
    </source>
</evidence>
<gene>
    <name evidence="1" type="ORF">OG579_10025</name>
</gene>
<dbReference type="RefSeq" id="WP_045824471.1">
    <property type="nucleotide sequence ID" value="NZ_CP108021.1"/>
</dbReference>
<organism evidence="1 2">
    <name type="scientific">Williamsia herbipolensis</name>
    <dbReference type="NCBI Taxonomy" id="1603258"/>
    <lineage>
        <taxon>Bacteria</taxon>
        <taxon>Bacillati</taxon>
        <taxon>Actinomycetota</taxon>
        <taxon>Actinomycetes</taxon>
        <taxon>Mycobacteriales</taxon>
        <taxon>Nocardiaceae</taxon>
        <taxon>Williamsia</taxon>
    </lineage>
</organism>
<reference evidence="1 2" key="1">
    <citation type="submission" date="2022-10" db="EMBL/GenBank/DDBJ databases">
        <title>The complete genomes of actinobacterial strains from the NBC collection.</title>
        <authorList>
            <person name="Joergensen T.S."/>
            <person name="Alvarez Arevalo M."/>
            <person name="Sterndorff E.B."/>
            <person name="Faurdal D."/>
            <person name="Vuksanovic O."/>
            <person name="Mourched A.-S."/>
            <person name="Charusanti P."/>
            <person name="Shaw S."/>
            <person name="Blin K."/>
            <person name="Weber T."/>
        </authorList>
    </citation>
    <scope>NUCLEOTIDE SEQUENCE [LARGE SCALE GENOMIC DNA]</scope>
    <source>
        <strain evidence="1 2">NBC_00319</strain>
    </source>
</reference>
<dbReference type="EMBL" id="CP108021">
    <property type="protein sequence ID" value="WUM22072.1"/>
    <property type="molecule type" value="Genomic_DNA"/>
</dbReference>
<keyword evidence="2" id="KW-1185">Reference proteome</keyword>